<evidence type="ECO:0000313" key="2">
    <source>
        <dbReference type="Proteomes" id="UP001207430"/>
    </source>
</evidence>
<gene>
    <name evidence="1" type="ORF">NLN86_13945</name>
</gene>
<dbReference type="Proteomes" id="UP001207430">
    <property type="component" value="Unassembled WGS sequence"/>
</dbReference>
<proteinExistence type="predicted"/>
<accession>A0AAW5WCI9</accession>
<dbReference type="EMBL" id="JANDBG010000011">
    <property type="protein sequence ID" value="MCX9002752.1"/>
    <property type="molecule type" value="Genomic_DNA"/>
</dbReference>
<reference evidence="1" key="1">
    <citation type="submission" date="2022-07" db="EMBL/GenBank/DDBJ databases">
        <title>Genome Sequence of Citrobacter portucalensis from Edible Snails.</title>
        <authorList>
            <person name="Okafor A.C."/>
            <person name="Ogbo F.C."/>
            <person name="Ruppitsch W."/>
            <person name="Allerberger F."/>
        </authorList>
    </citation>
    <scope>NUCLEOTIDE SEQUENCE</scope>
    <source>
        <strain evidence="1">Igbk 7</strain>
    </source>
</reference>
<dbReference type="AlphaFoldDB" id="A0AAW5WCI9"/>
<dbReference type="RefSeq" id="WP_267448973.1">
    <property type="nucleotide sequence ID" value="NZ_JANDBG010000011.1"/>
</dbReference>
<comment type="caution">
    <text evidence="1">The sequence shown here is derived from an EMBL/GenBank/DDBJ whole genome shotgun (WGS) entry which is preliminary data.</text>
</comment>
<organism evidence="1 2">
    <name type="scientific">Citrobacter portucalensis</name>
    <dbReference type="NCBI Taxonomy" id="1639133"/>
    <lineage>
        <taxon>Bacteria</taxon>
        <taxon>Pseudomonadati</taxon>
        <taxon>Pseudomonadota</taxon>
        <taxon>Gammaproteobacteria</taxon>
        <taxon>Enterobacterales</taxon>
        <taxon>Enterobacteriaceae</taxon>
        <taxon>Citrobacter</taxon>
        <taxon>Citrobacter freundii complex</taxon>
    </lineage>
</organism>
<protein>
    <submittedName>
        <fullName evidence="1">Uncharacterized protein</fullName>
    </submittedName>
</protein>
<sequence>MAPDDDEHLPTRIPLKVLKAYCKLYLLFEEKRQKDQFTAAVIAISSDLKKIENKYRNVPHIRELIQREVIRQQESNKRGVIAMSELDNKPQEIEQKITLHISNIQHTLDELKSSIQDNTPTSQSNMKVTNGSSISNSPFILLIIFTTYF</sequence>
<evidence type="ECO:0000313" key="1">
    <source>
        <dbReference type="EMBL" id="MCX9002752.1"/>
    </source>
</evidence>
<name>A0AAW5WCI9_9ENTR</name>